<dbReference type="Gene3D" id="3.40.50.720">
    <property type="entry name" value="NAD(P)-binding Rossmann-like Domain"/>
    <property type="match status" value="2"/>
</dbReference>
<dbReference type="CDD" id="cd12156">
    <property type="entry name" value="HPPR"/>
    <property type="match status" value="1"/>
</dbReference>
<proteinExistence type="inferred from homology"/>
<keyword evidence="3" id="KW-0520">NAD</keyword>
<evidence type="ECO:0000313" key="7">
    <source>
        <dbReference type="EMBL" id="SHM46826.1"/>
    </source>
</evidence>
<dbReference type="GO" id="GO:0030267">
    <property type="term" value="F:glyoxylate reductase (NADPH) activity"/>
    <property type="evidence" value="ECO:0007669"/>
    <property type="project" value="TreeGrafter"/>
</dbReference>
<dbReference type="Proteomes" id="UP000186002">
    <property type="component" value="Unassembled WGS sequence"/>
</dbReference>
<dbReference type="InterPro" id="IPR006139">
    <property type="entry name" value="D-isomer_2_OHA_DH_cat_dom"/>
</dbReference>
<dbReference type="STRING" id="735517.SAMN05444272_2701"/>
<keyword evidence="2 4" id="KW-0560">Oxidoreductase</keyword>
<dbReference type="EMBL" id="FRBW01000002">
    <property type="protein sequence ID" value="SHM46826.1"/>
    <property type="molecule type" value="Genomic_DNA"/>
</dbReference>
<dbReference type="Pfam" id="PF02826">
    <property type="entry name" value="2-Hacid_dh_C"/>
    <property type="match status" value="1"/>
</dbReference>
<keyword evidence="8" id="KW-1185">Reference proteome</keyword>
<reference evidence="7 8" key="1">
    <citation type="submission" date="2016-11" db="EMBL/GenBank/DDBJ databases">
        <authorList>
            <person name="Jaros S."/>
            <person name="Januszkiewicz K."/>
            <person name="Wedrychowicz H."/>
        </authorList>
    </citation>
    <scope>NUCLEOTIDE SEQUENCE [LARGE SCALE GENOMIC DNA]</scope>
    <source>
        <strain evidence="7 8">DSM 22153</strain>
    </source>
</reference>
<dbReference type="PANTHER" id="PTHR10996:SF178">
    <property type="entry name" value="2-HYDROXYACID DEHYDROGENASE YGL185C-RELATED"/>
    <property type="match status" value="1"/>
</dbReference>
<name>A0A1M7J1E9_9HYPH</name>
<evidence type="ECO:0000313" key="8">
    <source>
        <dbReference type="Proteomes" id="UP000186002"/>
    </source>
</evidence>
<dbReference type="GO" id="GO:0016618">
    <property type="term" value="F:hydroxypyruvate reductase [NAD(P)H] activity"/>
    <property type="evidence" value="ECO:0007669"/>
    <property type="project" value="TreeGrafter"/>
</dbReference>
<dbReference type="AlphaFoldDB" id="A0A1M7J1E9"/>
<keyword evidence="1" id="KW-0521">NADP</keyword>
<dbReference type="InterPro" id="IPR050223">
    <property type="entry name" value="D-isomer_2-hydroxyacid_DH"/>
</dbReference>
<evidence type="ECO:0000256" key="4">
    <source>
        <dbReference type="RuleBase" id="RU003719"/>
    </source>
</evidence>
<feature type="domain" description="D-isomer specific 2-hydroxyacid dehydrogenase catalytic" evidence="5">
    <location>
        <begin position="18"/>
        <end position="306"/>
    </location>
</feature>
<evidence type="ECO:0000259" key="6">
    <source>
        <dbReference type="Pfam" id="PF02826"/>
    </source>
</evidence>
<evidence type="ECO:0000256" key="3">
    <source>
        <dbReference type="ARBA" id="ARBA00023027"/>
    </source>
</evidence>
<evidence type="ECO:0000259" key="5">
    <source>
        <dbReference type="Pfam" id="PF00389"/>
    </source>
</evidence>
<dbReference type="GO" id="GO:0005829">
    <property type="term" value="C:cytosol"/>
    <property type="evidence" value="ECO:0007669"/>
    <property type="project" value="TreeGrafter"/>
</dbReference>
<sequence length="316" mass="33057">MPKAMRDVVLRGLEDRFTVHKPYESADPQAAMNAIAGSVRGLAVSGLKVDGAFLDQFPNLEIVSSFGVGYDNVDAAACAARGIMVSNTPDVLTDEVADTAIGLLIMTVRELPAAERWLREGKWAGQGAYPLTRATLKGRTLGIVGLGRIGKAIAARAEAFGLTVHYHGRNKQQDVAYPYHATLKGMAEAVDTLMLVAPGGEETRHLVNAGILAALGPQGVLINIGRGTVVDEAALIDALSKGIIHGAGLDVFENEPNVPAALIALPNAVLLPHVGSASVATRDAMGQLVADNLVSWFETGKAVTPVAETAGITRRS</sequence>
<dbReference type="Pfam" id="PF00389">
    <property type="entry name" value="2-Hacid_dh"/>
    <property type="match status" value="1"/>
</dbReference>
<gene>
    <name evidence="7" type="ORF">SAMN05444272_2701</name>
</gene>
<dbReference type="InterPro" id="IPR006140">
    <property type="entry name" value="D-isomer_DH_NAD-bd"/>
</dbReference>
<dbReference type="FunFam" id="3.40.50.720:FF:000213">
    <property type="entry name" value="Putative 2-hydroxyacid dehydrogenase"/>
    <property type="match status" value="1"/>
</dbReference>
<feature type="domain" description="D-isomer specific 2-hydroxyacid dehydrogenase NAD-binding" evidence="6">
    <location>
        <begin position="101"/>
        <end position="275"/>
    </location>
</feature>
<organism evidence="7 8">
    <name type="scientific">Roseibium suaedae</name>
    <dbReference type="NCBI Taxonomy" id="735517"/>
    <lineage>
        <taxon>Bacteria</taxon>
        <taxon>Pseudomonadati</taxon>
        <taxon>Pseudomonadota</taxon>
        <taxon>Alphaproteobacteria</taxon>
        <taxon>Hyphomicrobiales</taxon>
        <taxon>Stappiaceae</taxon>
        <taxon>Roseibium</taxon>
    </lineage>
</organism>
<accession>A0A1M7J1E9</accession>
<comment type="similarity">
    <text evidence="4">Belongs to the D-isomer specific 2-hydroxyacid dehydrogenase family.</text>
</comment>
<dbReference type="SUPFAM" id="SSF51735">
    <property type="entry name" value="NAD(P)-binding Rossmann-fold domains"/>
    <property type="match status" value="1"/>
</dbReference>
<dbReference type="InterPro" id="IPR036291">
    <property type="entry name" value="NAD(P)-bd_dom_sf"/>
</dbReference>
<dbReference type="SUPFAM" id="SSF52283">
    <property type="entry name" value="Formate/glycerate dehydrogenase catalytic domain-like"/>
    <property type="match status" value="1"/>
</dbReference>
<dbReference type="PANTHER" id="PTHR10996">
    <property type="entry name" value="2-HYDROXYACID DEHYDROGENASE-RELATED"/>
    <property type="match status" value="1"/>
</dbReference>
<protein>
    <submittedName>
        <fullName evidence="7">Lactate dehydrogenase</fullName>
    </submittedName>
</protein>
<evidence type="ECO:0000256" key="2">
    <source>
        <dbReference type="ARBA" id="ARBA00023002"/>
    </source>
</evidence>
<dbReference type="GO" id="GO:0051287">
    <property type="term" value="F:NAD binding"/>
    <property type="evidence" value="ECO:0007669"/>
    <property type="project" value="InterPro"/>
</dbReference>
<evidence type="ECO:0000256" key="1">
    <source>
        <dbReference type="ARBA" id="ARBA00022857"/>
    </source>
</evidence>